<evidence type="ECO:0000313" key="1">
    <source>
        <dbReference type="EMBL" id="MCG2617664.1"/>
    </source>
</evidence>
<name>A0ABS9KZL4_9BACT</name>
<comment type="caution">
    <text evidence="1">The sequence shown here is derived from an EMBL/GenBank/DDBJ whole genome shotgun (WGS) entry which is preliminary data.</text>
</comment>
<proteinExistence type="predicted"/>
<accession>A0ABS9KZL4</accession>
<dbReference type="Proteomes" id="UP001165367">
    <property type="component" value="Unassembled WGS sequence"/>
</dbReference>
<protein>
    <submittedName>
        <fullName evidence="1">Uncharacterized protein</fullName>
    </submittedName>
</protein>
<evidence type="ECO:0000313" key="2">
    <source>
        <dbReference type="Proteomes" id="UP001165367"/>
    </source>
</evidence>
<reference evidence="1" key="1">
    <citation type="submission" date="2022-01" db="EMBL/GenBank/DDBJ databases">
        <authorList>
            <person name="Jo J.-H."/>
            <person name="Im W.-T."/>
        </authorList>
    </citation>
    <scope>NUCLEOTIDE SEQUENCE</scope>
    <source>
        <strain evidence="1">NA20</strain>
    </source>
</reference>
<keyword evidence="2" id="KW-1185">Reference proteome</keyword>
<organism evidence="1 2">
    <name type="scientific">Terrimonas ginsenosidimutans</name>
    <dbReference type="NCBI Taxonomy" id="2908004"/>
    <lineage>
        <taxon>Bacteria</taxon>
        <taxon>Pseudomonadati</taxon>
        <taxon>Bacteroidota</taxon>
        <taxon>Chitinophagia</taxon>
        <taxon>Chitinophagales</taxon>
        <taxon>Chitinophagaceae</taxon>
        <taxon>Terrimonas</taxon>
    </lineage>
</organism>
<sequence>MLDHYHLLQTIYSIVKEDPQPEKYACRPRELILRQFQDWSFISQQLNLLETEELIITEQHDTLIIRITPLGMEMARGREVVDR</sequence>
<dbReference type="EMBL" id="JAKLTR010000024">
    <property type="protein sequence ID" value="MCG2617664.1"/>
    <property type="molecule type" value="Genomic_DNA"/>
</dbReference>
<gene>
    <name evidence="1" type="ORF">LZZ85_25410</name>
</gene>
<dbReference type="RefSeq" id="WP_237876470.1">
    <property type="nucleotide sequence ID" value="NZ_JAKLTR010000024.1"/>
</dbReference>